<feature type="transmembrane region" description="Helical" evidence="2">
    <location>
        <begin position="35"/>
        <end position="52"/>
    </location>
</feature>
<dbReference type="EMBL" id="LZRT01000120">
    <property type="protein sequence ID" value="OUM84830.1"/>
    <property type="molecule type" value="Genomic_DNA"/>
</dbReference>
<reference evidence="4" key="1">
    <citation type="submission" date="2016-06" db="EMBL/GenBank/DDBJ databases">
        <authorList>
            <person name="Nascimento L."/>
            <person name="Pereira R.V."/>
            <person name="Martins L.F."/>
            <person name="Quaggio R.B."/>
            <person name="Silva A.M."/>
            <person name="Setubal J.C."/>
        </authorList>
    </citation>
    <scope>NUCLEOTIDE SEQUENCE [LARGE SCALE GENOMIC DNA]</scope>
</reference>
<dbReference type="InterPro" id="IPR020138">
    <property type="entry name" value="Uncharacterised_YqzF"/>
</dbReference>
<evidence type="ECO:0000313" key="3">
    <source>
        <dbReference type="EMBL" id="OUM84830.1"/>
    </source>
</evidence>
<sequence>MAASRGIHVVQLKKLIACHQGKDVGCESMQRYSRLIVLLILFIPLAVAAYGWKLLRESAYYFFYVLRPDGSEDYAWMVWQLIWHVAGGLALLGFGLFFLGGFLLHRQRKKSGKQDHPEKASRLNSRSSR</sequence>
<evidence type="ECO:0000313" key="4">
    <source>
        <dbReference type="Proteomes" id="UP000196475"/>
    </source>
</evidence>
<keyword evidence="2" id="KW-1133">Transmembrane helix</keyword>
<feature type="region of interest" description="Disordered" evidence="1">
    <location>
        <begin position="108"/>
        <end position="129"/>
    </location>
</feature>
<accession>A0A1Y3PBX3</accession>
<dbReference type="AlphaFoldDB" id="A0A1Y3PBX3"/>
<evidence type="ECO:0000256" key="1">
    <source>
        <dbReference type="SAM" id="MobiDB-lite"/>
    </source>
</evidence>
<keyword evidence="2" id="KW-0472">Membrane</keyword>
<name>A0A1Y3PBX3_9BACI</name>
<gene>
    <name evidence="3" type="ORF">BAA01_07840</name>
</gene>
<organism evidence="3 4">
    <name type="scientific">Bacillus thermozeamaize</name>
    <dbReference type="NCBI Taxonomy" id="230954"/>
    <lineage>
        <taxon>Bacteria</taxon>
        <taxon>Bacillati</taxon>
        <taxon>Bacillota</taxon>
        <taxon>Bacilli</taxon>
        <taxon>Bacillales</taxon>
        <taxon>Bacillaceae</taxon>
        <taxon>Bacillus</taxon>
    </lineage>
</organism>
<dbReference type="Pfam" id="PF11118">
    <property type="entry name" value="DUF2627"/>
    <property type="match status" value="1"/>
</dbReference>
<evidence type="ECO:0000256" key="2">
    <source>
        <dbReference type="SAM" id="Phobius"/>
    </source>
</evidence>
<proteinExistence type="predicted"/>
<feature type="compositionally biased region" description="Basic and acidic residues" evidence="1">
    <location>
        <begin position="112"/>
        <end position="121"/>
    </location>
</feature>
<protein>
    <submittedName>
        <fullName evidence="3">Uncharacterized protein</fullName>
    </submittedName>
</protein>
<feature type="transmembrane region" description="Helical" evidence="2">
    <location>
        <begin position="81"/>
        <end position="104"/>
    </location>
</feature>
<dbReference type="Proteomes" id="UP000196475">
    <property type="component" value="Unassembled WGS sequence"/>
</dbReference>
<keyword evidence="2" id="KW-0812">Transmembrane</keyword>
<comment type="caution">
    <text evidence="3">The sequence shown here is derived from an EMBL/GenBank/DDBJ whole genome shotgun (WGS) entry which is preliminary data.</text>
</comment>